<dbReference type="AlphaFoldDB" id="A0A1G2AT41"/>
<evidence type="ECO:0008006" key="5">
    <source>
        <dbReference type="Google" id="ProtNLM"/>
    </source>
</evidence>
<name>A0A1G2AT41_9BACT</name>
<evidence type="ECO:0000313" key="3">
    <source>
        <dbReference type="EMBL" id="OGY79666.1"/>
    </source>
</evidence>
<evidence type="ECO:0000256" key="1">
    <source>
        <dbReference type="SAM" id="MobiDB-lite"/>
    </source>
</evidence>
<dbReference type="InterPro" id="IPR012902">
    <property type="entry name" value="N_methyl_site"/>
</dbReference>
<keyword evidence="2" id="KW-1133">Transmembrane helix</keyword>
<gene>
    <name evidence="3" type="ORF">A3B74_02745</name>
</gene>
<organism evidence="3 4">
    <name type="scientific">Candidatus Kerfeldbacteria bacterium RIFCSPHIGHO2_02_FULL_42_14</name>
    <dbReference type="NCBI Taxonomy" id="1798540"/>
    <lineage>
        <taxon>Bacteria</taxon>
        <taxon>Candidatus Kerfeldiibacteriota</taxon>
    </lineage>
</organism>
<dbReference type="EMBL" id="MHKB01000008">
    <property type="protein sequence ID" value="OGY79666.1"/>
    <property type="molecule type" value="Genomic_DNA"/>
</dbReference>
<accession>A0A1G2AT41</accession>
<evidence type="ECO:0000256" key="2">
    <source>
        <dbReference type="SAM" id="Phobius"/>
    </source>
</evidence>
<feature type="region of interest" description="Disordered" evidence="1">
    <location>
        <begin position="182"/>
        <end position="201"/>
    </location>
</feature>
<sequence length="201" mass="21545">MKEVINQKIMQFIKRNFGYTLIEVLISLGVFAMLSAIIFANYKYGNSAQNLTQAQKEFIQIVRSAQNSALTGTVPGSLDVLPYGYGVVYEYPAGTQALIFATTEERVIYNVSDTIIQTVPMKTAITLESCEAQGLPPPGSCTPQAPCACNIFFTTGDAIASITNGEGDPQLSMQTKLQSAATGRQKTVNVNTQSGTVEAGP</sequence>
<keyword evidence="2" id="KW-0812">Transmembrane</keyword>
<keyword evidence="2" id="KW-0472">Membrane</keyword>
<dbReference type="SUPFAM" id="SSF54523">
    <property type="entry name" value="Pili subunits"/>
    <property type="match status" value="1"/>
</dbReference>
<dbReference type="NCBIfam" id="TIGR02532">
    <property type="entry name" value="IV_pilin_GFxxxE"/>
    <property type="match status" value="1"/>
</dbReference>
<reference evidence="3 4" key="1">
    <citation type="journal article" date="2016" name="Nat. Commun.">
        <title>Thousands of microbial genomes shed light on interconnected biogeochemical processes in an aquifer system.</title>
        <authorList>
            <person name="Anantharaman K."/>
            <person name="Brown C.T."/>
            <person name="Hug L.A."/>
            <person name="Sharon I."/>
            <person name="Castelle C.J."/>
            <person name="Probst A.J."/>
            <person name="Thomas B.C."/>
            <person name="Singh A."/>
            <person name="Wilkins M.J."/>
            <person name="Karaoz U."/>
            <person name="Brodie E.L."/>
            <person name="Williams K.H."/>
            <person name="Hubbard S.S."/>
            <person name="Banfield J.F."/>
        </authorList>
    </citation>
    <scope>NUCLEOTIDE SEQUENCE [LARGE SCALE GENOMIC DNA]</scope>
</reference>
<evidence type="ECO:0000313" key="4">
    <source>
        <dbReference type="Proteomes" id="UP000177165"/>
    </source>
</evidence>
<dbReference type="Proteomes" id="UP000177165">
    <property type="component" value="Unassembled WGS sequence"/>
</dbReference>
<protein>
    <recommendedName>
        <fullName evidence="5">General secretion pathway GspH domain-containing protein</fullName>
    </recommendedName>
</protein>
<proteinExistence type="predicted"/>
<dbReference type="Pfam" id="PF07963">
    <property type="entry name" value="N_methyl"/>
    <property type="match status" value="1"/>
</dbReference>
<dbReference type="InterPro" id="IPR045584">
    <property type="entry name" value="Pilin-like"/>
</dbReference>
<feature type="transmembrane region" description="Helical" evidence="2">
    <location>
        <begin position="21"/>
        <end position="42"/>
    </location>
</feature>
<comment type="caution">
    <text evidence="3">The sequence shown here is derived from an EMBL/GenBank/DDBJ whole genome shotgun (WGS) entry which is preliminary data.</text>
</comment>
<dbReference type="STRING" id="1798540.A3B74_02745"/>